<comment type="caution">
    <text evidence="2">The sequence shown here is derived from an EMBL/GenBank/DDBJ whole genome shotgun (WGS) entry which is preliminary data.</text>
</comment>
<evidence type="ECO:0000313" key="3">
    <source>
        <dbReference type="Proteomes" id="UP000077521"/>
    </source>
</evidence>
<proteinExistence type="predicted"/>
<reference evidence="2" key="2">
    <citation type="journal article" date="2019" name="IMA Fungus">
        <title>Genome sequencing and comparison of five Tilletia species to identify candidate genes for the detection of regulated species infecting wheat.</title>
        <authorList>
            <person name="Nguyen H.D.T."/>
            <person name="Sultana T."/>
            <person name="Kesanakurti P."/>
            <person name="Hambleton S."/>
        </authorList>
    </citation>
    <scope>NUCLEOTIDE SEQUENCE</scope>
    <source>
        <strain evidence="2">DAOMC 236416</strain>
    </source>
</reference>
<feature type="region of interest" description="Disordered" evidence="1">
    <location>
        <begin position="120"/>
        <end position="157"/>
    </location>
</feature>
<accession>A0A177T4F5</accession>
<gene>
    <name evidence="2" type="ORF">A4X13_0g7248</name>
</gene>
<dbReference type="Gene3D" id="1.10.1780.10">
    <property type="entry name" value="Clp, N-terminal domain"/>
    <property type="match status" value="1"/>
</dbReference>
<reference evidence="2" key="1">
    <citation type="submission" date="2016-04" db="EMBL/GenBank/DDBJ databases">
        <authorList>
            <person name="Nguyen H.D."/>
            <person name="Samba Siva P."/>
            <person name="Cullis J."/>
            <person name="Levesque C.A."/>
            <person name="Hambleton S."/>
        </authorList>
    </citation>
    <scope>NUCLEOTIDE SEQUENCE</scope>
    <source>
        <strain evidence="2">DAOMC 236416</strain>
    </source>
</reference>
<dbReference type="EMBL" id="LWDF02000848">
    <property type="protein sequence ID" value="KAE8241821.1"/>
    <property type="molecule type" value="Genomic_DNA"/>
</dbReference>
<dbReference type="Proteomes" id="UP000077521">
    <property type="component" value="Unassembled WGS sequence"/>
</dbReference>
<keyword evidence="3" id="KW-1185">Reference proteome</keyword>
<evidence type="ECO:0000256" key="1">
    <source>
        <dbReference type="SAM" id="MobiDB-lite"/>
    </source>
</evidence>
<organism evidence="2 3">
    <name type="scientific">Tilletia indica</name>
    <dbReference type="NCBI Taxonomy" id="43049"/>
    <lineage>
        <taxon>Eukaryota</taxon>
        <taxon>Fungi</taxon>
        <taxon>Dikarya</taxon>
        <taxon>Basidiomycota</taxon>
        <taxon>Ustilaginomycotina</taxon>
        <taxon>Exobasidiomycetes</taxon>
        <taxon>Tilletiales</taxon>
        <taxon>Tilletiaceae</taxon>
        <taxon>Tilletia</taxon>
    </lineage>
</organism>
<dbReference type="AlphaFoldDB" id="A0A177T4F5"/>
<dbReference type="SUPFAM" id="SSF81923">
    <property type="entry name" value="Double Clp-N motif"/>
    <property type="match status" value="1"/>
</dbReference>
<dbReference type="InterPro" id="IPR036628">
    <property type="entry name" value="Clp_N_dom_sf"/>
</dbReference>
<protein>
    <submittedName>
        <fullName evidence="2">Uncharacterized protein</fullName>
    </submittedName>
</protein>
<feature type="compositionally biased region" description="Polar residues" evidence="1">
    <location>
        <begin position="120"/>
        <end position="133"/>
    </location>
</feature>
<sequence length="168" mass="18306">MTTFSSLQQPFDALHTASSSITTIIDISIISRSVHLPLAALRTATSSARRGRAIPPFRPTLLHQALKDVSSQSPVPDDVSLSSASVNLLKPAVSMRRTQHGSFIAQDHILLALYQTSNSRSQHPHVRSQSATQHADALSDPAPTFQHMSPTEKEGVRAGLRRVGDWIR</sequence>
<name>A0A177T4F5_9BASI</name>
<evidence type="ECO:0000313" key="2">
    <source>
        <dbReference type="EMBL" id="KAE8241821.1"/>
    </source>
</evidence>